<dbReference type="EMBL" id="CP030759">
    <property type="protein sequence ID" value="AXA36643.1"/>
    <property type="molecule type" value="Genomic_DNA"/>
</dbReference>
<keyword evidence="5 6" id="KW-0472">Membrane</keyword>
<evidence type="ECO:0000256" key="5">
    <source>
        <dbReference type="ARBA" id="ARBA00023136"/>
    </source>
</evidence>
<feature type="transmembrane region" description="Helical" evidence="6">
    <location>
        <begin position="257"/>
        <end position="277"/>
    </location>
</feature>
<feature type="transmembrane region" description="Helical" evidence="6">
    <location>
        <begin position="39"/>
        <end position="59"/>
    </location>
</feature>
<feature type="transmembrane region" description="Helical" evidence="6">
    <location>
        <begin position="132"/>
        <end position="150"/>
    </location>
</feature>
<dbReference type="GO" id="GO:0016020">
    <property type="term" value="C:membrane"/>
    <property type="evidence" value="ECO:0007669"/>
    <property type="project" value="UniProtKB-SubCell"/>
</dbReference>
<dbReference type="PANTHER" id="PTHR30238">
    <property type="entry name" value="MEMBRANE BOUND PREDICTED REDOX MODULATOR"/>
    <property type="match status" value="1"/>
</dbReference>
<feature type="transmembrane region" description="Helical" evidence="6">
    <location>
        <begin position="195"/>
        <end position="219"/>
    </location>
</feature>
<comment type="similarity">
    <text evidence="2">Belongs to the TerC family.</text>
</comment>
<accession>A0A2Z4Y877</accession>
<feature type="transmembrane region" description="Helical" evidence="6">
    <location>
        <begin position="79"/>
        <end position="96"/>
    </location>
</feature>
<keyword evidence="4 6" id="KW-1133">Transmembrane helix</keyword>
<dbReference type="AlphaFoldDB" id="A0A2Z4Y877"/>
<evidence type="ECO:0000256" key="2">
    <source>
        <dbReference type="ARBA" id="ARBA00007511"/>
    </source>
</evidence>
<feature type="transmembrane region" description="Helical" evidence="6">
    <location>
        <begin position="283"/>
        <end position="302"/>
    </location>
</feature>
<comment type="subcellular location">
    <subcellularLocation>
        <location evidence="1">Membrane</location>
        <topology evidence="1">Multi-pass membrane protein</topology>
    </subcellularLocation>
</comment>
<gene>
    <name evidence="7" type="ORF">BRCON_1866</name>
</gene>
<evidence type="ECO:0000313" key="7">
    <source>
        <dbReference type="EMBL" id="AXA36643.1"/>
    </source>
</evidence>
<sequence length="311" mass="35328">MTDVGIWGWVLFNLAVLAMLAFDLGVVNRKAHEISLREATVWSIIWIVLALLFNGWIFYRFGSERAQEFLAGYLIEKSLSVDNIFVFYVIFSYFGVEPKYRHRVLFWGILGALVMRGAMIAAGVYLISRFHWIILVFGVFLIITGIRMLFHKEEKTDIEKIWVVRLARRFIPMTPHWHGQCFFVKEAGKWLATPMLLVVLVVEATDLVFALDSIPAIFAVTRDPFIVYTSNVFAILGLRSLFFLIAGLIPLFLYLKYALSFILVFVGVKMLLADTAWKIPTNVSLLVIATSLALAIAASALVRKPKSPELE</sequence>
<feature type="transmembrane region" description="Helical" evidence="6">
    <location>
        <begin position="6"/>
        <end position="27"/>
    </location>
</feature>
<reference evidence="7 8" key="1">
    <citation type="submission" date="2018-05" db="EMBL/GenBank/DDBJ databases">
        <title>A metagenomic window into the 2 km-deep terrestrial subsurface aquifer revealed taxonomically and functionally diverse microbial community comprising novel uncultured bacterial lineages.</title>
        <authorList>
            <person name="Kadnikov V.V."/>
            <person name="Mardanov A.V."/>
            <person name="Beletsky A.V."/>
            <person name="Banks D."/>
            <person name="Pimenov N.V."/>
            <person name="Frank Y.A."/>
            <person name="Karnachuk O.V."/>
            <person name="Ravin N.V."/>
        </authorList>
    </citation>
    <scope>NUCLEOTIDE SEQUENCE [LARGE SCALE GENOMIC DNA]</scope>
    <source>
        <strain evidence="7">BY</strain>
    </source>
</reference>
<keyword evidence="3 6" id="KW-0812">Transmembrane</keyword>
<dbReference type="Proteomes" id="UP000262583">
    <property type="component" value="Chromosome"/>
</dbReference>
<evidence type="ECO:0000256" key="6">
    <source>
        <dbReference type="SAM" id="Phobius"/>
    </source>
</evidence>
<organism evidence="7 8">
    <name type="scientific">Sumerlaea chitinivorans</name>
    <dbReference type="NCBI Taxonomy" id="2250252"/>
    <lineage>
        <taxon>Bacteria</taxon>
        <taxon>Candidatus Sumerlaeota</taxon>
        <taxon>Candidatus Sumerlaeia</taxon>
        <taxon>Candidatus Sumerlaeales</taxon>
        <taxon>Candidatus Sumerlaeaceae</taxon>
        <taxon>Candidatus Sumerlaea</taxon>
    </lineage>
</organism>
<dbReference type="NCBIfam" id="TIGR03718">
    <property type="entry name" value="R_switched_Alx"/>
    <property type="match status" value="1"/>
</dbReference>
<evidence type="ECO:0000256" key="4">
    <source>
        <dbReference type="ARBA" id="ARBA00022989"/>
    </source>
</evidence>
<feature type="transmembrane region" description="Helical" evidence="6">
    <location>
        <begin position="225"/>
        <end position="245"/>
    </location>
</feature>
<dbReference type="PANTHER" id="PTHR30238:SF0">
    <property type="entry name" value="THYLAKOID MEMBRANE PROTEIN TERC, CHLOROPLASTIC"/>
    <property type="match status" value="1"/>
</dbReference>
<name>A0A2Z4Y877_SUMC1</name>
<dbReference type="InterPro" id="IPR022369">
    <property type="entry name" value="Integral_membrane_TerC_rswitch"/>
</dbReference>
<feature type="transmembrane region" description="Helical" evidence="6">
    <location>
        <begin position="105"/>
        <end position="126"/>
    </location>
</feature>
<evidence type="ECO:0000256" key="1">
    <source>
        <dbReference type="ARBA" id="ARBA00004141"/>
    </source>
</evidence>
<dbReference type="InterPro" id="IPR005496">
    <property type="entry name" value="Integral_membrane_TerC"/>
</dbReference>
<evidence type="ECO:0000256" key="3">
    <source>
        <dbReference type="ARBA" id="ARBA00022692"/>
    </source>
</evidence>
<dbReference type="KEGG" id="schv:BRCON_1866"/>
<protein>
    <submittedName>
        <fullName evidence="7">Integral membrane protein TerC</fullName>
    </submittedName>
</protein>
<evidence type="ECO:0000313" key="8">
    <source>
        <dbReference type="Proteomes" id="UP000262583"/>
    </source>
</evidence>
<dbReference type="Pfam" id="PF03741">
    <property type="entry name" value="TerC"/>
    <property type="match status" value="1"/>
</dbReference>
<proteinExistence type="inferred from homology"/>